<comment type="pathway">
    <text evidence="2">Glycolipid biosynthesis; glycosylphosphatidylinositol-anchor biosynthesis.</text>
</comment>
<evidence type="ECO:0000256" key="6">
    <source>
        <dbReference type="ARBA" id="ARBA00022824"/>
    </source>
</evidence>
<proteinExistence type="inferred from homology"/>
<evidence type="ECO:0000256" key="7">
    <source>
        <dbReference type="ARBA" id="ARBA00022989"/>
    </source>
</evidence>
<evidence type="ECO:0008006" key="14">
    <source>
        <dbReference type="Google" id="ProtNLM"/>
    </source>
</evidence>
<comment type="similarity">
    <text evidence="3">Belongs to the PIGS family.</text>
</comment>
<sequence length="540" mass="58956">MAEPLQGTVIDKDATPASEKADAVSVAPPESPGSVWTRRIIILAFWAVVATLGLPHWIWTTSIYRAELPAEQMTRWSEGHACDLKYPIHVALETGSLPLDQLKAIAEKTENTLNLDNGQSLFSFQISALDDHHNATHERALTASMQQQSTSKAPSANLLSMTPTLELTHGPMDSIGTDNLVAFLVNELQQIFKDEQASITYLLRHSPFHAASKGFNLGTEATKAIEKRTTRAFKYSSTYHVTFSLFAASASPSAWDIEEALRQYIKPLLRQLSTVSDFQIDTQVQLFASFSPSIAGPQYDEATNSYKLLQSDLSGFINAAEWPLSPSIGSGPTLNMVLYIPGPGQTPLLLETGGNSWTIPQWGGVQILNPSEKQAGRLTTSDLEPVMLTFADQLISLLGVPNSPPSLAMRIASLKRERATSLILSASSTLGALNRLTRKLESIAIPPSVATSVDETISHLEQACSNLREGRYQLAFENARTAEAEAEKAFFEPSMVGQVYFPDEHKVAVYVPLLGPMAVPMIMSALKELKSFRQAKVKTS</sequence>
<dbReference type="PANTHER" id="PTHR21072:SF13">
    <property type="entry name" value="GPI TRANSAMIDASE COMPONENT PIG-S"/>
    <property type="match status" value="1"/>
</dbReference>
<protein>
    <recommendedName>
        <fullName evidence="14">GPI transamidase component PIG-S</fullName>
    </recommendedName>
</protein>
<evidence type="ECO:0000256" key="8">
    <source>
        <dbReference type="ARBA" id="ARBA00023136"/>
    </source>
</evidence>
<evidence type="ECO:0000256" key="9">
    <source>
        <dbReference type="ARBA" id="ARBA00023180"/>
    </source>
</evidence>
<feature type="compositionally biased region" description="Basic and acidic residues" evidence="10">
    <location>
        <begin position="10"/>
        <end position="22"/>
    </location>
</feature>
<dbReference type="GO" id="GO:0006506">
    <property type="term" value="P:GPI anchor biosynthetic process"/>
    <property type="evidence" value="ECO:0007669"/>
    <property type="project" value="UniProtKB-KW"/>
</dbReference>
<organism evidence="12 13">
    <name type="scientific">Cladosporium halotolerans</name>
    <dbReference type="NCBI Taxonomy" id="1052096"/>
    <lineage>
        <taxon>Eukaryota</taxon>
        <taxon>Fungi</taxon>
        <taxon>Dikarya</taxon>
        <taxon>Ascomycota</taxon>
        <taxon>Pezizomycotina</taxon>
        <taxon>Dothideomycetes</taxon>
        <taxon>Dothideomycetidae</taxon>
        <taxon>Cladosporiales</taxon>
        <taxon>Cladosporiaceae</taxon>
        <taxon>Cladosporium</taxon>
    </lineage>
</organism>
<dbReference type="GO" id="GO:0016255">
    <property type="term" value="P:attachment of GPI anchor to protein"/>
    <property type="evidence" value="ECO:0007669"/>
    <property type="project" value="InterPro"/>
</dbReference>
<evidence type="ECO:0000313" key="12">
    <source>
        <dbReference type="EMBL" id="KAL1587437.1"/>
    </source>
</evidence>
<keyword evidence="9" id="KW-0325">Glycoprotein</keyword>
<keyword evidence="7 11" id="KW-1133">Transmembrane helix</keyword>
<feature type="transmembrane region" description="Helical" evidence="11">
    <location>
        <begin position="40"/>
        <end position="59"/>
    </location>
</feature>
<gene>
    <name evidence="12" type="ORF">WHR41_03882</name>
</gene>
<evidence type="ECO:0000256" key="10">
    <source>
        <dbReference type="SAM" id="MobiDB-lite"/>
    </source>
</evidence>
<comment type="caution">
    <text evidence="12">The sequence shown here is derived from an EMBL/GenBank/DDBJ whole genome shotgun (WGS) entry which is preliminary data.</text>
</comment>
<accession>A0AB34KUF0</accession>
<evidence type="ECO:0000256" key="1">
    <source>
        <dbReference type="ARBA" id="ARBA00004477"/>
    </source>
</evidence>
<dbReference type="Pfam" id="PF10510">
    <property type="entry name" value="PIG-S"/>
    <property type="match status" value="1"/>
</dbReference>
<keyword evidence="5 11" id="KW-0812">Transmembrane</keyword>
<dbReference type="Proteomes" id="UP000803884">
    <property type="component" value="Unassembled WGS sequence"/>
</dbReference>
<evidence type="ECO:0000256" key="4">
    <source>
        <dbReference type="ARBA" id="ARBA00022502"/>
    </source>
</evidence>
<dbReference type="GeneID" id="96005326"/>
<keyword evidence="4" id="KW-0337">GPI-anchor biosynthesis</keyword>
<dbReference type="InterPro" id="IPR019540">
    <property type="entry name" value="PtdIno-glycan_biosynth_class_S"/>
</dbReference>
<reference evidence="12 13" key="1">
    <citation type="journal article" date="2020" name="Microbiol. Resour. Announc.">
        <title>Draft Genome Sequence of a Cladosporium Species Isolated from the Mesophotic Ascidian Didemnum maculosum.</title>
        <authorList>
            <person name="Gioti A."/>
            <person name="Siaperas R."/>
            <person name="Nikolaivits E."/>
            <person name="Le Goff G."/>
            <person name="Ouazzani J."/>
            <person name="Kotoulas G."/>
            <person name="Topakas E."/>
        </authorList>
    </citation>
    <scope>NUCLEOTIDE SEQUENCE [LARGE SCALE GENOMIC DNA]</scope>
    <source>
        <strain evidence="12 13">TM138-S3</strain>
    </source>
</reference>
<dbReference type="PANTHER" id="PTHR21072">
    <property type="entry name" value="GPI TRANSAMIDASE COMPONENT PIG-S"/>
    <property type="match status" value="1"/>
</dbReference>
<keyword evidence="8 11" id="KW-0472">Membrane</keyword>
<evidence type="ECO:0000256" key="5">
    <source>
        <dbReference type="ARBA" id="ARBA00022692"/>
    </source>
</evidence>
<evidence type="ECO:0000313" key="13">
    <source>
        <dbReference type="Proteomes" id="UP000803884"/>
    </source>
</evidence>
<feature type="region of interest" description="Disordered" evidence="10">
    <location>
        <begin position="1"/>
        <end position="31"/>
    </location>
</feature>
<dbReference type="GO" id="GO:0042765">
    <property type="term" value="C:GPI-anchor transamidase complex"/>
    <property type="evidence" value="ECO:0007669"/>
    <property type="project" value="InterPro"/>
</dbReference>
<keyword evidence="13" id="KW-1185">Reference proteome</keyword>
<evidence type="ECO:0000256" key="11">
    <source>
        <dbReference type="SAM" id="Phobius"/>
    </source>
</evidence>
<dbReference type="RefSeq" id="XP_069230542.1">
    <property type="nucleotide sequence ID" value="XM_069372488.1"/>
</dbReference>
<keyword evidence="6" id="KW-0256">Endoplasmic reticulum</keyword>
<name>A0AB34KUF0_9PEZI</name>
<comment type="subcellular location">
    <subcellularLocation>
        <location evidence="1">Endoplasmic reticulum membrane</location>
        <topology evidence="1">Multi-pass membrane protein</topology>
    </subcellularLocation>
</comment>
<dbReference type="AlphaFoldDB" id="A0AB34KUF0"/>
<dbReference type="EMBL" id="JAAQHG020000010">
    <property type="protein sequence ID" value="KAL1587437.1"/>
    <property type="molecule type" value="Genomic_DNA"/>
</dbReference>
<evidence type="ECO:0000256" key="2">
    <source>
        <dbReference type="ARBA" id="ARBA00004687"/>
    </source>
</evidence>
<evidence type="ECO:0000256" key="3">
    <source>
        <dbReference type="ARBA" id="ARBA00005316"/>
    </source>
</evidence>